<protein>
    <recommendedName>
        <fullName evidence="1">PDZ domain-containing protein</fullName>
    </recommendedName>
</protein>
<dbReference type="InterPro" id="IPR036034">
    <property type="entry name" value="PDZ_sf"/>
</dbReference>
<dbReference type="Gene3D" id="2.40.70.10">
    <property type="entry name" value="Acid Proteases"/>
    <property type="match status" value="1"/>
</dbReference>
<evidence type="ECO:0000259" key="1">
    <source>
        <dbReference type="PROSITE" id="PS50106"/>
    </source>
</evidence>
<dbReference type="GO" id="GO:0004190">
    <property type="term" value="F:aspartic-type endopeptidase activity"/>
    <property type="evidence" value="ECO:0007669"/>
    <property type="project" value="InterPro"/>
</dbReference>
<dbReference type="SUPFAM" id="SSF50630">
    <property type="entry name" value="Acid proteases"/>
    <property type="match status" value="1"/>
</dbReference>
<accession>A0A506U908</accession>
<dbReference type="RefSeq" id="WP_141149736.1">
    <property type="nucleotide sequence ID" value="NZ_VHLG01000010.1"/>
</dbReference>
<dbReference type="InterPro" id="IPR001969">
    <property type="entry name" value="Aspartic_peptidase_AS"/>
</dbReference>
<organism evidence="2 3">
    <name type="scientific">Martelella alba</name>
    <dbReference type="NCBI Taxonomy" id="2590451"/>
    <lineage>
        <taxon>Bacteria</taxon>
        <taxon>Pseudomonadati</taxon>
        <taxon>Pseudomonadota</taxon>
        <taxon>Alphaproteobacteria</taxon>
        <taxon>Hyphomicrobiales</taxon>
        <taxon>Aurantimonadaceae</taxon>
        <taxon>Martelella</taxon>
    </lineage>
</organism>
<dbReference type="GO" id="GO:0006508">
    <property type="term" value="P:proteolysis"/>
    <property type="evidence" value="ECO:0007669"/>
    <property type="project" value="InterPro"/>
</dbReference>
<comment type="caution">
    <text evidence="2">The sequence shown here is derived from an EMBL/GenBank/DDBJ whole genome shotgun (WGS) entry which is preliminary data.</text>
</comment>
<feature type="domain" description="PDZ" evidence="1">
    <location>
        <begin position="250"/>
        <end position="340"/>
    </location>
</feature>
<keyword evidence="3" id="KW-1185">Reference proteome</keyword>
<reference evidence="2 3" key="1">
    <citation type="submission" date="2019-06" db="EMBL/GenBank/DDBJ databases">
        <authorList>
            <person name="Li M."/>
        </authorList>
    </citation>
    <scope>NUCLEOTIDE SEQUENCE [LARGE SCALE GENOMIC DNA]</scope>
    <source>
        <strain evidence="2 3">BGMRC2036</strain>
    </source>
</reference>
<dbReference type="PROSITE" id="PS50106">
    <property type="entry name" value="PDZ"/>
    <property type="match status" value="1"/>
</dbReference>
<dbReference type="AlphaFoldDB" id="A0A506U908"/>
<dbReference type="Proteomes" id="UP000318801">
    <property type="component" value="Unassembled WGS sequence"/>
</dbReference>
<name>A0A506U908_9HYPH</name>
<dbReference type="InterPro" id="IPR021109">
    <property type="entry name" value="Peptidase_aspartic_dom_sf"/>
</dbReference>
<gene>
    <name evidence="2" type="ORF">FJU08_14465</name>
</gene>
<evidence type="ECO:0000313" key="3">
    <source>
        <dbReference type="Proteomes" id="UP000318801"/>
    </source>
</evidence>
<proteinExistence type="predicted"/>
<dbReference type="Gene3D" id="2.30.42.10">
    <property type="match status" value="1"/>
</dbReference>
<dbReference type="EMBL" id="VHLG01000010">
    <property type="protein sequence ID" value="TPW29059.1"/>
    <property type="molecule type" value="Genomic_DNA"/>
</dbReference>
<dbReference type="InterPro" id="IPR001478">
    <property type="entry name" value="PDZ"/>
</dbReference>
<dbReference type="PROSITE" id="PS00141">
    <property type="entry name" value="ASP_PROTEASE"/>
    <property type="match status" value="1"/>
</dbReference>
<dbReference type="SMART" id="SM00228">
    <property type="entry name" value="PDZ"/>
    <property type="match status" value="1"/>
</dbReference>
<dbReference type="OrthoDB" id="7186856at2"/>
<sequence length="340" mass="36141">MRPDCLTGGIGHLFAVFLAFLGAGPVLAIAGDVPLTVLNGVHPIVRVSINGAAPIAMLVDTGAARTMVAPDYFRPGKVSLCFEDGTCVSDSLKAADSPYSLARPGYINGLIGYSALAKLQFTLDYRAGRMIIGTLPAGKDTASLPFAIDHTSRPHMAVSVGRRTFEKVLLDTGSSYTRVKSTTGMAYRSDSIEYSIQMKRREKTTLSAPMPVCVQTVCASNVIVQKASWAAIGGSFLNRFRVGIDGPGNRLLLARQPDTPLEAAAPLRRYGLQISTADASDIVYIRRGSAAARAKLATTDRIAAINGKPIETLGYIGAIVTMEQAAHVELTLQDGRRVSL</sequence>
<evidence type="ECO:0000313" key="2">
    <source>
        <dbReference type="EMBL" id="TPW29059.1"/>
    </source>
</evidence>
<dbReference type="SUPFAM" id="SSF50156">
    <property type="entry name" value="PDZ domain-like"/>
    <property type="match status" value="1"/>
</dbReference>